<reference evidence="2 3" key="1">
    <citation type="submission" date="2017-09" db="EMBL/GenBank/DDBJ databases">
        <title>Depth-based differentiation of microbial function through sediment-hosted aquifers and enrichment of novel symbionts in the deep terrestrial subsurface.</title>
        <authorList>
            <person name="Probst A.J."/>
            <person name="Ladd B."/>
            <person name="Jarett J.K."/>
            <person name="Geller-Mcgrath D.E."/>
            <person name="Sieber C.M."/>
            <person name="Emerson J.B."/>
            <person name="Anantharaman K."/>
            <person name="Thomas B.C."/>
            <person name="Malmstrom R."/>
            <person name="Stieglmeier M."/>
            <person name="Klingl A."/>
            <person name="Woyke T."/>
            <person name="Ryan C.M."/>
            <person name="Banfield J.F."/>
        </authorList>
    </citation>
    <scope>NUCLEOTIDE SEQUENCE [LARGE SCALE GENOMIC DNA]</scope>
    <source>
        <strain evidence="2">CG10_big_fil_rev_8_21_14_0_10_32_10</strain>
    </source>
</reference>
<accession>A0A2H0R935</accession>
<dbReference type="AlphaFoldDB" id="A0A2H0R935"/>
<dbReference type="Pfam" id="PF18901">
    <property type="entry name" value="DUF5657"/>
    <property type="match status" value="1"/>
</dbReference>
<evidence type="ECO:0000313" key="3">
    <source>
        <dbReference type="Proteomes" id="UP000230214"/>
    </source>
</evidence>
<proteinExistence type="predicted"/>
<gene>
    <name evidence="2" type="ORF">COV24_04870</name>
</gene>
<dbReference type="EMBL" id="PCXU01000043">
    <property type="protein sequence ID" value="PIR43028.1"/>
    <property type="molecule type" value="Genomic_DNA"/>
</dbReference>
<keyword evidence="1" id="KW-0812">Transmembrane</keyword>
<organism evidence="2 3">
    <name type="scientific">candidate division WWE3 bacterium CG10_big_fil_rev_8_21_14_0_10_32_10</name>
    <dbReference type="NCBI Taxonomy" id="1975090"/>
    <lineage>
        <taxon>Bacteria</taxon>
        <taxon>Katanobacteria</taxon>
    </lineage>
</organism>
<dbReference type="InterPro" id="IPR043716">
    <property type="entry name" value="DUF5657"/>
</dbReference>
<name>A0A2H0R935_UNCKA</name>
<dbReference type="Proteomes" id="UP000230214">
    <property type="component" value="Unassembled WGS sequence"/>
</dbReference>
<protein>
    <submittedName>
        <fullName evidence="2">Uncharacterized protein</fullName>
    </submittedName>
</protein>
<evidence type="ECO:0000313" key="2">
    <source>
        <dbReference type="EMBL" id="PIR43028.1"/>
    </source>
</evidence>
<keyword evidence="1" id="KW-0472">Membrane</keyword>
<sequence>MINNGGITDLSNLLDVLVNLSLFFLIVLYIIFSIIVLRQVFLMSDVIITGVNKYVKIFAFLNVVFSFLIAYFIFATLIF</sequence>
<feature type="transmembrane region" description="Helical" evidence="1">
    <location>
        <begin position="16"/>
        <end position="37"/>
    </location>
</feature>
<keyword evidence="1" id="KW-1133">Transmembrane helix</keyword>
<comment type="caution">
    <text evidence="2">The sequence shown here is derived from an EMBL/GenBank/DDBJ whole genome shotgun (WGS) entry which is preliminary data.</text>
</comment>
<evidence type="ECO:0000256" key="1">
    <source>
        <dbReference type="SAM" id="Phobius"/>
    </source>
</evidence>
<feature type="transmembrane region" description="Helical" evidence="1">
    <location>
        <begin position="57"/>
        <end position="78"/>
    </location>
</feature>